<dbReference type="EMBL" id="JAUJDW010000043">
    <property type="protein sequence ID" value="KAK0647825.1"/>
    <property type="molecule type" value="Genomic_DNA"/>
</dbReference>
<proteinExistence type="predicted"/>
<comment type="caution">
    <text evidence="2">The sequence shown here is derived from an EMBL/GenBank/DDBJ whole genome shotgun (WGS) entry which is preliminary data.</text>
</comment>
<organism evidence="2 3">
    <name type="scientific">Lasiodiplodia hormozganensis</name>
    <dbReference type="NCBI Taxonomy" id="869390"/>
    <lineage>
        <taxon>Eukaryota</taxon>
        <taxon>Fungi</taxon>
        <taxon>Dikarya</taxon>
        <taxon>Ascomycota</taxon>
        <taxon>Pezizomycotina</taxon>
        <taxon>Dothideomycetes</taxon>
        <taxon>Dothideomycetes incertae sedis</taxon>
        <taxon>Botryosphaeriales</taxon>
        <taxon>Botryosphaeriaceae</taxon>
        <taxon>Lasiodiplodia</taxon>
    </lineage>
</organism>
<name>A0AA40CQV9_9PEZI</name>
<dbReference type="Pfam" id="PF12937">
    <property type="entry name" value="F-box-like"/>
    <property type="match status" value="1"/>
</dbReference>
<evidence type="ECO:0000313" key="3">
    <source>
        <dbReference type="Proteomes" id="UP001175001"/>
    </source>
</evidence>
<feature type="domain" description="F-box" evidence="1">
    <location>
        <begin position="1"/>
        <end position="45"/>
    </location>
</feature>
<dbReference type="AlphaFoldDB" id="A0AA40CQV9"/>
<evidence type="ECO:0000313" key="2">
    <source>
        <dbReference type="EMBL" id="KAK0647825.1"/>
    </source>
</evidence>
<dbReference type="InterPro" id="IPR036047">
    <property type="entry name" value="F-box-like_dom_sf"/>
</dbReference>
<dbReference type="Proteomes" id="UP001175001">
    <property type="component" value="Unassembled WGS sequence"/>
</dbReference>
<dbReference type="CDD" id="cd09917">
    <property type="entry name" value="F-box_SF"/>
    <property type="match status" value="1"/>
</dbReference>
<dbReference type="SUPFAM" id="SSF81383">
    <property type="entry name" value="F-box domain"/>
    <property type="match status" value="1"/>
</dbReference>
<dbReference type="InterPro" id="IPR001810">
    <property type="entry name" value="F-box_dom"/>
</dbReference>
<accession>A0AA40CQV9</accession>
<sequence>MQITELPFELLEAIFNHLPPASILSVALTCHALNPAAIECLYSTITIAPASAPVREYSPSPYRLAVCLVNDRTLGARVRHLTFTNISADTTTALTPRRTLPILARSTANTNANARTLSPLLTHLHRQPHITAPLAPLDPTAPHPYLTRYARHCLRHGLKTGSAQSHALFPVFTGLTPHLRTLDLAWTGVGPHANATTPRALRAALPALEALTVRTAGSQRGARTHRHTFKDDAGALPAWAVRGALAAGHAALRRVEFWGARWAEMDVRPYGDEEGWAEVRGEALRVLALRRCAMVPGRVAEVLGLVGRNCDGGLERLVVELVHPATVEQPAVMYRRKGVEVALGELGEALRLLLNEGGGEVNSTLRELVVTLDFVVPQFGFACVRGGEIGVDDATFGVSGRLGSLHGFEGLRRLHVSWVVLVGWSLRSWKKEVKITRGYLGRVLPRYLRRLTITDEMGSWLRWEWKPQDVIEVVRNWVATEEQLYLRGLVWRLNNVGKGDWTWTEETRHEMKIICEKAGVMCEFDVGGAGR</sequence>
<protein>
    <recommendedName>
        <fullName evidence="1">F-box domain-containing protein</fullName>
    </recommendedName>
</protein>
<dbReference type="PROSITE" id="PS50181">
    <property type="entry name" value="FBOX"/>
    <property type="match status" value="1"/>
</dbReference>
<gene>
    <name evidence="2" type="ORF">DIS24_g7348</name>
</gene>
<keyword evidence="3" id="KW-1185">Reference proteome</keyword>
<evidence type="ECO:0000259" key="1">
    <source>
        <dbReference type="PROSITE" id="PS50181"/>
    </source>
</evidence>
<reference evidence="2" key="1">
    <citation type="submission" date="2023-06" db="EMBL/GenBank/DDBJ databases">
        <title>Multi-omics analyses reveal the molecular pathogenesis toolkit of Lasiodiplodia hormozganensis, a cross-kingdom pathogen.</title>
        <authorList>
            <person name="Felix C."/>
            <person name="Meneses R."/>
            <person name="Goncalves M.F.M."/>
            <person name="Tilleman L."/>
            <person name="Duarte A.S."/>
            <person name="Jorrin-Novo J.V."/>
            <person name="Van De Peer Y."/>
            <person name="Deforce D."/>
            <person name="Van Nieuwerburgh F."/>
            <person name="Esteves A.C."/>
            <person name="Alves A."/>
        </authorList>
    </citation>
    <scope>NUCLEOTIDE SEQUENCE</scope>
    <source>
        <strain evidence="2">CBS 339.90</strain>
    </source>
</reference>